<keyword evidence="3" id="KW-1185">Reference proteome</keyword>
<evidence type="ECO:0000313" key="2">
    <source>
        <dbReference type="EMBL" id="ARJ41260.1"/>
    </source>
</evidence>
<dbReference type="AlphaFoldDB" id="A0A1W6B2E5"/>
<dbReference type="Proteomes" id="UP000192900">
    <property type="component" value="Chromosome"/>
</dbReference>
<evidence type="ECO:0000256" key="1">
    <source>
        <dbReference type="SAM" id="SignalP"/>
    </source>
</evidence>
<protein>
    <recommendedName>
        <fullName evidence="4">DUF3829 domain-containing protein</fullName>
    </recommendedName>
</protein>
<dbReference type="KEGG" id="palh:B1H58_04035"/>
<evidence type="ECO:0000313" key="3">
    <source>
        <dbReference type="Proteomes" id="UP000192900"/>
    </source>
</evidence>
<sequence>MANNPWRLLITLTLALFISACDQSSDNPKNSAASAVQTQINDKFTAFTKAANSETSVNFYSLPEALYHYQQESKPQLTANVPLTAYAVINPSIFHNINEWLDKGLSLPGPLPQLDSAAQAYQASINKLLPLSEKLYDYQKNKGWLTDNGELARRSDAEYVDAFNALLTKRNAFLKAISAANSERIKIAYESSPADSVEHYRNGIVYLSRQALRDLTEDRTPAEDKILNNEVETLEQLSAGWNKLIQQQGEQDCKSIIDTANDYISVLHAAINQQAHGEEVIQENIILPFNALVHALNSHRSC</sequence>
<feature type="chain" id="PRO_5012190564" description="DUF3829 domain-containing protein" evidence="1">
    <location>
        <begin position="25"/>
        <end position="302"/>
    </location>
</feature>
<dbReference type="InterPro" id="IPR024291">
    <property type="entry name" value="DUF3829"/>
</dbReference>
<dbReference type="OrthoDB" id="6555098at2"/>
<gene>
    <name evidence="2" type="ORF">B1H58_04035</name>
</gene>
<feature type="signal peptide" evidence="1">
    <location>
        <begin position="1"/>
        <end position="24"/>
    </location>
</feature>
<accession>A0A1W6B2E5</accession>
<dbReference type="RefSeq" id="WP_085068098.1">
    <property type="nucleotide sequence ID" value="NZ_CP019706.1"/>
</dbReference>
<evidence type="ECO:0008006" key="4">
    <source>
        <dbReference type="Google" id="ProtNLM"/>
    </source>
</evidence>
<dbReference type="STRING" id="1891675.B1H58_04035"/>
<name>A0A1W6B2E5_9GAMM</name>
<dbReference type="Pfam" id="PF12889">
    <property type="entry name" value="DUF3829"/>
    <property type="match status" value="1"/>
</dbReference>
<reference evidence="2 3" key="1">
    <citation type="submission" date="2017-02" db="EMBL/GenBank/DDBJ databases">
        <title>Complete genome sequence of the drought resistance-promoting endophyte Pantoea alhagi LTYR-11Z.</title>
        <authorList>
            <person name="Zhang L."/>
        </authorList>
    </citation>
    <scope>NUCLEOTIDE SEQUENCE [LARGE SCALE GENOMIC DNA]</scope>
    <source>
        <strain evidence="2 3">LTYR-11Z</strain>
    </source>
</reference>
<dbReference type="PROSITE" id="PS51257">
    <property type="entry name" value="PROKAR_LIPOPROTEIN"/>
    <property type="match status" value="1"/>
</dbReference>
<proteinExistence type="predicted"/>
<organism evidence="2 3">
    <name type="scientific">Pantoea alhagi</name>
    <dbReference type="NCBI Taxonomy" id="1891675"/>
    <lineage>
        <taxon>Bacteria</taxon>
        <taxon>Pseudomonadati</taxon>
        <taxon>Pseudomonadota</taxon>
        <taxon>Gammaproteobacteria</taxon>
        <taxon>Enterobacterales</taxon>
        <taxon>Erwiniaceae</taxon>
        <taxon>Pantoea</taxon>
    </lineage>
</organism>
<keyword evidence="1" id="KW-0732">Signal</keyword>
<dbReference type="EMBL" id="CP019706">
    <property type="protein sequence ID" value="ARJ41260.1"/>
    <property type="molecule type" value="Genomic_DNA"/>
</dbReference>